<evidence type="ECO:0008006" key="3">
    <source>
        <dbReference type="Google" id="ProtNLM"/>
    </source>
</evidence>
<evidence type="ECO:0000313" key="1">
    <source>
        <dbReference type="EMBL" id="MBR0655414.1"/>
    </source>
</evidence>
<accession>A0AAF1JWN8</accession>
<name>A0AAF1JWN8_9PROT</name>
<keyword evidence="2" id="KW-1185">Reference proteome</keyword>
<sequence>MPILMKFEGSDGTVDSQGYDKYILLEDVEWGVERNLDSVGADANNRARPTVQHVKIVKLLDFATSNLMNELLTNKLNRSVIIDWVRTNKTGQLEAYARLTLTDSTMTKYKLAMAGDRPVDTWMIGFKQFELKTWTWSNDSAGDSASANYDLYQGR</sequence>
<dbReference type="EMBL" id="JAAEDH010000009">
    <property type="protein sequence ID" value="MBR0655414.1"/>
    <property type="molecule type" value="Genomic_DNA"/>
</dbReference>
<dbReference type="Gene3D" id="2.30.110.20">
    <property type="entry name" value="Hcp1-like"/>
    <property type="match status" value="1"/>
</dbReference>
<dbReference type="AlphaFoldDB" id="A0AAF1JWN8"/>
<protein>
    <recommendedName>
        <fullName evidence="3">Type VI secretion system tube protein Hcp</fullName>
    </recommendedName>
</protein>
<proteinExistence type="predicted"/>
<evidence type="ECO:0000313" key="2">
    <source>
        <dbReference type="Proteomes" id="UP001196068"/>
    </source>
</evidence>
<reference evidence="1" key="1">
    <citation type="submission" date="2020-01" db="EMBL/GenBank/DDBJ databases">
        <authorList>
            <person name="Rat A."/>
        </authorList>
    </citation>
    <scope>NUCLEOTIDE SEQUENCE</scope>
    <source>
        <strain evidence="1">LMG 28251</strain>
    </source>
</reference>
<organism evidence="1 2">
    <name type="scientific">Plastoroseomonas arctica</name>
    <dbReference type="NCBI Taxonomy" id="1509237"/>
    <lineage>
        <taxon>Bacteria</taxon>
        <taxon>Pseudomonadati</taxon>
        <taxon>Pseudomonadota</taxon>
        <taxon>Alphaproteobacteria</taxon>
        <taxon>Acetobacterales</taxon>
        <taxon>Acetobacteraceae</taxon>
        <taxon>Plastoroseomonas</taxon>
    </lineage>
</organism>
<dbReference type="InterPro" id="IPR008514">
    <property type="entry name" value="T6SS_Hcp"/>
</dbReference>
<dbReference type="Pfam" id="PF05638">
    <property type="entry name" value="T6SS_HCP"/>
    <property type="match status" value="1"/>
</dbReference>
<dbReference type="SUPFAM" id="SSF141452">
    <property type="entry name" value="Hcp1-like"/>
    <property type="match status" value="1"/>
</dbReference>
<dbReference type="RefSeq" id="WP_211874240.1">
    <property type="nucleotide sequence ID" value="NZ_JAAEDH010000009.1"/>
</dbReference>
<dbReference type="Proteomes" id="UP001196068">
    <property type="component" value="Unassembled WGS sequence"/>
</dbReference>
<dbReference type="InterPro" id="IPR036624">
    <property type="entry name" value="Hcp1-lik_sf"/>
</dbReference>
<comment type="caution">
    <text evidence="1">The sequence shown here is derived from an EMBL/GenBank/DDBJ whole genome shotgun (WGS) entry which is preliminary data.</text>
</comment>
<gene>
    <name evidence="1" type="ORF">GXW79_09990</name>
</gene>
<reference evidence="1" key="2">
    <citation type="journal article" date="2021" name="Syst. Appl. Microbiol.">
        <title>Roseomonas hellenica sp. nov., isolated from roots of wild-growing Alkanna tinctoria.</title>
        <authorList>
            <person name="Rat A."/>
            <person name="Naranjo H.D."/>
            <person name="Lebbe L."/>
            <person name="Cnockaert M."/>
            <person name="Krigas N."/>
            <person name="Grigoriadou K."/>
            <person name="Maloupa E."/>
            <person name="Willems A."/>
        </authorList>
    </citation>
    <scope>NUCLEOTIDE SEQUENCE</scope>
    <source>
        <strain evidence="1">LMG 28251</strain>
    </source>
</reference>